<sequence>LPGAGFFAANPRRAGAGIGGSAGGHWHLWAVAGPGDVGDDFRDFPDPHPGRGFVGGDSGAVGGLLRAGVHVSHSGSGH</sequence>
<dbReference type="EMBL" id="BKCJ011282290">
    <property type="protein sequence ID" value="GFD14840.1"/>
    <property type="molecule type" value="Genomic_DNA"/>
</dbReference>
<organism evidence="1">
    <name type="scientific">Tanacetum cinerariifolium</name>
    <name type="common">Dalmatian daisy</name>
    <name type="synonym">Chrysanthemum cinerariifolium</name>
    <dbReference type="NCBI Taxonomy" id="118510"/>
    <lineage>
        <taxon>Eukaryota</taxon>
        <taxon>Viridiplantae</taxon>
        <taxon>Streptophyta</taxon>
        <taxon>Embryophyta</taxon>
        <taxon>Tracheophyta</taxon>
        <taxon>Spermatophyta</taxon>
        <taxon>Magnoliopsida</taxon>
        <taxon>eudicotyledons</taxon>
        <taxon>Gunneridae</taxon>
        <taxon>Pentapetalae</taxon>
        <taxon>asterids</taxon>
        <taxon>campanulids</taxon>
        <taxon>Asterales</taxon>
        <taxon>Asteraceae</taxon>
        <taxon>Asteroideae</taxon>
        <taxon>Anthemideae</taxon>
        <taxon>Anthemidinae</taxon>
        <taxon>Tanacetum</taxon>
    </lineage>
</organism>
<protein>
    <submittedName>
        <fullName evidence="1">Uncharacterized protein</fullName>
    </submittedName>
</protein>
<proteinExistence type="predicted"/>
<feature type="non-terminal residue" evidence="1">
    <location>
        <position position="78"/>
    </location>
</feature>
<gene>
    <name evidence="1" type="ORF">Tci_886809</name>
</gene>
<dbReference type="AlphaFoldDB" id="A0A699TY85"/>
<evidence type="ECO:0000313" key="1">
    <source>
        <dbReference type="EMBL" id="GFD14840.1"/>
    </source>
</evidence>
<comment type="caution">
    <text evidence="1">The sequence shown here is derived from an EMBL/GenBank/DDBJ whole genome shotgun (WGS) entry which is preliminary data.</text>
</comment>
<accession>A0A699TY85</accession>
<feature type="non-terminal residue" evidence="1">
    <location>
        <position position="1"/>
    </location>
</feature>
<name>A0A699TY85_TANCI</name>
<reference evidence="1" key="1">
    <citation type="journal article" date="2019" name="Sci. Rep.">
        <title>Draft genome of Tanacetum cinerariifolium, the natural source of mosquito coil.</title>
        <authorList>
            <person name="Yamashiro T."/>
            <person name="Shiraishi A."/>
            <person name="Satake H."/>
            <person name="Nakayama K."/>
        </authorList>
    </citation>
    <scope>NUCLEOTIDE SEQUENCE</scope>
</reference>